<dbReference type="KEGG" id="plue:EWM63_00945"/>
<dbReference type="EMBL" id="CP035913">
    <property type="protein sequence ID" value="QBE61739.1"/>
    <property type="molecule type" value="Genomic_DNA"/>
</dbReference>
<dbReference type="Proteomes" id="UP000290637">
    <property type="component" value="Chromosome"/>
</dbReference>
<accession>A0A4P6KRN7</accession>
<dbReference type="RefSeq" id="WP_130184876.1">
    <property type="nucleotide sequence ID" value="NZ_CP035913.1"/>
</dbReference>
<sequence>MSKNIVPSANLLLSHLGLPLETLDQSVFAYADSPDFELPDHSPIGGAFFKDHGLSITFCAPDFYHVNDALTNHPAIITNVQFYSGESYYNHARYEGELPFGLSFDDDRAAVIDKLGQGAWRFPLVAPFKLERFDLPDRWILVKYADDGSGISMIQIGLKPKKSDATVLPKILQPDIHALQSMLTRSWDIVSEDDRFEGIDLSGFCEPAAEEDCPDEIDALPTHGVELYFRQSKETIDAKSVLSGARYIRKGLNWSSGFDGDLPMGIGFDDTPEQFLAKVGCYPVTGKANVLTGYYVWRLPEHLLHIGYSVMEQRINRIYIAAHSYYSPSLLESPLLELPT</sequence>
<proteinExistence type="predicted"/>
<dbReference type="OrthoDB" id="8770211at2"/>
<evidence type="ECO:0000313" key="2">
    <source>
        <dbReference type="Proteomes" id="UP000290637"/>
    </source>
</evidence>
<evidence type="ECO:0000313" key="1">
    <source>
        <dbReference type="EMBL" id="QBE61739.1"/>
    </source>
</evidence>
<gene>
    <name evidence="1" type="ORF">EWM63_00945</name>
</gene>
<keyword evidence="2" id="KW-1185">Reference proteome</keyword>
<dbReference type="AlphaFoldDB" id="A0A4P6KRN7"/>
<organism evidence="1 2">
    <name type="scientific">Pseudoduganella lutea</name>
    <dbReference type="NCBI Taxonomy" id="321985"/>
    <lineage>
        <taxon>Bacteria</taxon>
        <taxon>Pseudomonadati</taxon>
        <taxon>Pseudomonadota</taxon>
        <taxon>Betaproteobacteria</taxon>
        <taxon>Burkholderiales</taxon>
        <taxon>Oxalobacteraceae</taxon>
        <taxon>Telluria group</taxon>
        <taxon>Pseudoduganella</taxon>
    </lineage>
</organism>
<reference evidence="1 2" key="1">
    <citation type="submission" date="2019-02" db="EMBL/GenBank/DDBJ databases">
        <title>Draft Genome Sequences of Six Type Strains of the Genus Massilia.</title>
        <authorList>
            <person name="Miess H."/>
            <person name="Frediansyhah A."/>
            <person name="Gross H."/>
        </authorList>
    </citation>
    <scope>NUCLEOTIDE SEQUENCE [LARGE SCALE GENOMIC DNA]</scope>
    <source>
        <strain evidence="1 2">DSM 17473</strain>
    </source>
</reference>
<protein>
    <submittedName>
        <fullName evidence="1">Uncharacterized protein</fullName>
    </submittedName>
</protein>
<name>A0A4P6KRN7_9BURK</name>